<evidence type="ECO:0000313" key="2">
    <source>
        <dbReference type="Proteomes" id="UP000028480"/>
    </source>
</evidence>
<gene>
    <name evidence="1" type="ORF">XBI1_1260119</name>
</gene>
<protein>
    <submittedName>
        <fullName evidence="1">Uncharacterized protein</fullName>
    </submittedName>
</protein>
<dbReference type="EMBL" id="CBTB010000031">
    <property type="protein sequence ID" value="CDH31098.1"/>
    <property type="molecule type" value="Genomic_DNA"/>
</dbReference>
<comment type="caution">
    <text evidence="1">The sequence shown here is derived from an EMBL/GenBank/DDBJ whole genome shotgun (WGS) entry which is preliminary data.</text>
</comment>
<dbReference type="Proteomes" id="UP000028480">
    <property type="component" value="Unassembled WGS sequence"/>
</dbReference>
<sequence>MSDFSRELQTIAKFNYPKSIGTFCKNIPIEQIRIFKK</sequence>
<reference evidence="1" key="1">
    <citation type="submission" date="2013-07" db="EMBL/GenBank/DDBJ databases">
        <title>Sub-species coevolution in mutualistic symbiosis.</title>
        <authorList>
            <person name="Murfin K."/>
            <person name="Klassen J."/>
            <person name="Lee M."/>
            <person name="Forst S."/>
            <person name="Stock P."/>
            <person name="Goodrich-Blair H."/>
        </authorList>
    </citation>
    <scope>NUCLEOTIDE SEQUENCE [LARGE SCALE GENOMIC DNA]</scope>
    <source>
        <strain evidence="1">Intermedium</strain>
    </source>
</reference>
<organism evidence="1 2">
    <name type="scientific">Xenorhabdus bovienii str. Intermedium</name>
    <dbReference type="NCBI Taxonomy" id="1379677"/>
    <lineage>
        <taxon>Bacteria</taxon>
        <taxon>Pseudomonadati</taxon>
        <taxon>Pseudomonadota</taxon>
        <taxon>Gammaproteobacteria</taxon>
        <taxon>Enterobacterales</taxon>
        <taxon>Morganellaceae</taxon>
        <taxon>Xenorhabdus</taxon>
    </lineage>
</organism>
<dbReference type="AlphaFoldDB" id="A0A077QDC7"/>
<evidence type="ECO:0000313" key="1">
    <source>
        <dbReference type="EMBL" id="CDH31098.1"/>
    </source>
</evidence>
<dbReference type="HOGENOM" id="CLU_3350525_0_0_6"/>
<proteinExistence type="predicted"/>
<accession>A0A077QDC7</accession>
<name>A0A077QDC7_XENBV</name>